<evidence type="ECO:0000313" key="7">
    <source>
        <dbReference type="EMBL" id="AEX86282.1"/>
    </source>
</evidence>
<evidence type="ECO:0000256" key="3">
    <source>
        <dbReference type="ARBA" id="ARBA00022692"/>
    </source>
</evidence>
<evidence type="ECO:0000256" key="2">
    <source>
        <dbReference type="ARBA" id="ARBA00022475"/>
    </source>
</evidence>
<reference evidence="7 8" key="1">
    <citation type="journal article" date="2012" name="J. Bacteriol.">
        <title>Complete Genome Sequence of the Thermophilic, Piezophilic, Heterotrophic Bacterium Marinitoga piezophila KA3.</title>
        <authorList>
            <person name="Lucas S."/>
            <person name="Han J."/>
            <person name="Lapidus A."/>
            <person name="Cheng J.F."/>
            <person name="Goodwin L.A."/>
            <person name="Pitluck S."/>
            <person name="Peters L."/>
            <person name="Mikhailova N."/>
            <person name="Teshima H."/>
            <person name="Detter J.C."/>
            <person name="Han C."/>
            <person name="Tapia R."/>
            <person name="Land M."/>
            <person name="Hauser L."/>
            <person name="Kyrpides N.C."/>
            <person name="Ivanova N."/>
            <person name="Pagani I."/>
            <person name="Vannier P."/>
            <person name="Oger P."/>
            <person name="Bartlett D.H."/>
            <person name="Noll K.M."/>
            <person name="Woyke T."/>
            <person name="Jebbar M."/>
        </authorList>
    </citation>
    <scope>NUCLEOTIDE SEQUENCE [LARGE SCALE GENOMIC DNA]</scope>
    <source>
        <strain evidence="8">DSM 14283 / JCM 11233 / KA3</strain>
    </source>
</reference>
<feature type="transmembrane region" description="Helical" evidence="6">
    <location>
        <begin position="141"/>
        <end position="164"/>
    </location>
</feature>
<evidence type="ECO:0000256" key="4">
    <source>
        <dbReference type="ARBA" id="ARBA00022989"/>
    </source>
</evidence>
<evidence type="ECO:0000256" key="6">
    <source>
        <dbReference type="SAM" id="Phobius"/>
    </source>
</evidence>
<feature type="transmembrane region" description="Helical" evidence="6">
    <location>
        <begin position="383"/>
        <end position="401"/>
    </location>
</feature>
<feature type="transmembrane region" description="Helical" evidence="6">
    <location>
        <begin position="339"/>
        <end position="363"/>
    </location>
</feature>
<dbReference type="OrthoDB" id="255482at2"/>
<feature type="transmembrane region" description="Helical" evidence="6">
    <location>
        <begin position="12"/>
        <end position="30"/>
    </location>
</feature>
<dbReference type="InterPro" id="IPR051679">
    <property type="entry name" value="DASS-Related_Transporters"/>
</dbReference>
<keyword evidence="8" id="KW-1185">Reference proteome</keyword>
<dbReference type="PANTHER" id="PTHR43652:SF6">
    <property type="entry name" value="ARGININE REPRESSOR"/>
    <property type="match status" value="1"/>
</dbReference>
<evidence type="ECO:0000256" key="1">
    <source>
        <dbReference type="ARBA" id="ARBA00004651"/>
    </source>
</evidence>
<feature type="transmembrane region" description="Helical" evidence="6">
    <location>
        <begin position="196"/>
        <end position="215"/>
    </location>
</feature>
<proteinExistence type="predicted"/>
<gene>
    <name evidence="7" type="ordered locus">Marpi_1902</name>
</gene>
<keyword evidence="2" id="KW-1003">Cell membrane</keyword>
<keyword evidence="3 6" id="KW-0812">Transmembrane</keyword>
<dbReference type="KEGG" id="mpz:Marpi_1902"/>
<feature type="transmembrane region" description="Helical" evidence="6">
    <location>
        <begin position="116"/>
        <end position="135"/>
    </location>
</feature>
<organism evidence="7 8">
    <name type="scientific">Marinitoga piezophila (strain DSM 14283 / JCM 11233 / KA3)</name>
    <dbReference type="NCBI Taxonomy" id="443254"/>
    <lineage>
        <taxon>Bacteria</taxon>
        <taxon>Thermotogati</taxon>
        <taxon>Thermotogota</taxon>
        <taxon>Thermotogae</taxon>
        <taxon>Petrotogales</taxon>
        <taxon>Petrotogaceae</taxon>
        <taxon>Marinitoga</taxon>
    </lineage>
</organism>
<dbReference type="AlphaFoldDB" id="H2J6D4"/>
<dbReference type="InterPro" id="IPR018385">
    <property type="entry name" value="C4_dicarb_anaerob_car-like"/>
</dbReference>
<feature type="transmembrane region" description="Helical" evidence="6">
    <location>
        <begin position="259"/>
        <end position="279"/>
    </location>
</feature>
<dbReference type="PANTHER" id="PTHR43652">
    <property type="entry name" value="BASIC AMINO ACID ANTIPORTER YFCC-RELATED"/>
    <property type="match status" value="1"/>
</dbReference>
<keyword evidence="5 6" id="KW-0472">Membrane</keyword>
<feature type="transmembrane region" description="Helical" evidence="6">
    <location>
        <begin position="474"/>
        <end position="494"/>
    </location>
</feature>
<dbReference type="RefSeq" id="WP_014297353.1">
    <property type="nucleotide sequence ID" value="NC_016751.1"/>
</dbReference>
<dbReference type="eggNOG" id="COG1288">
    <property type="taxonomic scope" value="Bacteria"/>
</dbReference>
<feature type="transmembrane region" description="Helical" evidence="6">
    <location>
        <begin position="312"/>
        <end position="332"/>
    </location>
</feature>
<dbReference type="EMBL" id="CP003257">
    <property type="protein sequence ID" value="AEX86282.1"/>
    <property type="molecule type" value="Genomic_DNA"/>
</dbReference>
<name>H2J6D4_MARPK</name>
<protein>
    <submittedName>
        <fullName evidence="7">Putative membrane protein</fullName>
    </submittedName>
</protein>
<dbReference type="Proteomes" id="UP000007161">
    <property type="component" value="Chromosome"/>
</dbReference>
<dbReference type="GO" id="GO:0005886">
    <property type="term" value="C:plasma membrane"/>
    <property type="evidence" value="ECO:0007669"/>
    <property type="project" value="UniProtKB-SubCell"/>
</dbReference>
<feature type="transmembrane region" description="Helical" evidence="6">
    <location>
        <begin position="79"/>
        <end position="104"/>
    </location>
</feature>
<feature type="transmembrane region" description="Helical" evidence="6">
    <location>
        <begin position="171"/>
        <end position="190"/>
    </location>
</feature>
<keyword evidence="4 6" id="KW-1133">Transmembrane helix</keyword>
<dbReference type="STRING" id="443254.Marpi_1902"/>
<accession>H2J6D4</accession>
<feature type="transmembrane region" description="Helical" evidence="6">
    <location>
        <begin position="442"/>
        <end position="462"/>
    </location>
</feature>
<dbReference type="HOGENOM" id="CLU_035307_0_1_0"/>
<sequence length="495" mass="54108">MERKKGFKMPTAYTILFSIIVIVAIFTWIIPAGQYDYVDPNASKPQPIPGTYHRIEQNPQGLWEIFNAPIKGFYDAVDIALFVIVIGGFLSVVMKTGAIDAGIASVLKKLNGREKLLIPILMVLFGLGGTTYGMAEETIAFYPLIIPVFIAAGFDALTAVATIALGAGLGVLGSTVNPFATGIASGFANISIGDGIGLRLIILIASEIIGIIYVMRYADKVKKDPTKSLVYHLKEEHEEHFNNENTNLEVELTKERKKVLWIFGLTFIVMVLGVIPWAWKFDIHIFENFNNFLMNIPVLGKIIGHPIPLGDWWFGEITMLFFVASLIIARIYKMSESEYIDIFVSGARDLLGVALIIGVSRGITVVMNDGGMTATILHWGEETLAKLGSVAFVNIAYLFYLPMSFLVPSTSGLATLTMPIMAPLADFAGVGRDLVITAYQSASGVINLFTPTSAVIMGALAIAKVPYEIYFKFVWKLLIIVSLVVMAALTIAVYI</sequence>
<evidence type="ECO:0000256" key="5">
    <source>
        <dbReference type="ARBA" id="ARBA00023136"/>
    </source>
</evidence>
<dbReference type="Pfam" id="PF03606">
    <property type="entry name" value="DcuC"/>
    <property type="match status" value="1"/>
</dbReference>
<reference evidence="8" key="2">
    <citation type="submission" date="2012-01" db="EMBL/GenBank/DDBJ databases">
        <title>Complete sequence of chromosome of Marinitoga piezophila KA3.</title>
        <authorList>
            <person name="Lucas S."/>
            <person name="Han J."/>
            <person name="Lapidus A."/>
            <person name="Cheng J.-F."/>
            <person name="Goodwin L."/>
            <person name="Pitluck S."/>
            <person name="Peters L."/>
            <person name="Mikhailova N."/>
            <person name="Teshima H."/>
            <person name="Detter J.C."/>
            <person name="Han C."/>
            <person name="Tapia R."/>
            <person name="Land M."/>
            <person name="Hauser L."/>
            <person name="Kyrpides N."/>
            <person name="Ivanova N."/>
            <person name="Pagani I."/>
            <person name="Jebbar M."/>
            <person name="Vannier P."/>
            <person name="Oger P."/>
            <person name="Cario A."/>
            <person name="Bartlett D."/>
            <person name="Noll K.M."/>
            <person name="Woyke T."/>
        </authorList>
    </citation>
    <scope>NUCLEOTIDE SEQUENCE [LARGE SCALE GENOMIC DNA]</scope>
    <source>
        <strain evidence="8">DSM 14283 / JCM 11233 / KA3</strain>
    </source>
</reference>
<evidence type="ECO:0000313" key="8">
    <source>
        <dbReference type="Proteomes" id="UP000007161"/>
    </source>
</evidence>
<comment type="subcellular location">
    <subcellularLocation>
        <location evidence="1">Cell membrane</location>
        <topology evidence="1">Multi-pass membrane protein</topology>
    </subcellularLocation>
</comment>